<keyword evidence="4" id="KW-1185">Reference proteome</keyword>
<dbReference type="HOGENOM" id="CLU_085083_0_2_4"/>
<sequence>MFLGVFSLIFEKSEECVIKDGKMQLIGIFLLAGAVLEVLSIVLMVKWIGGMLTFALMVLSFILGSYLIGRNAGVSKVMLAGALLRGHGRMSLYQMLWPVRIPVAGGLLMIPGFLSSVLALLLLLPLKGGKAQEPQGASPFFTQRQAARDDDVIEGEFVVRSDGGKRHQHQDLLNPPQDKP</sequence>
<dbReference type="PANTHER" id="PTHR35335:SF1">
    <property type="entry name" value="UPF0716 PROTEIN FXSA"/>
    <property type="match status" value="1"/>
</dbReference>
<accession>F0EWJ1</accession>
<evidence type="ECO:0000256" key="1">
    <source>
        <dbReference type="SAM" id="MobiDB-lite"/>
    </source>
</evidence>
<keyword evidence="2" id="KW-0472">Membrane</keyword>
<evidence type="ECO:0000256" key="2">
    <source>
        <dbReference type="SAM" id="Phobius"/>
    </source>
</evidence>
<keyword evidence="2" id="KW-0812">Transmembrane</keyword>
<gene>
    <name evidence="3" type="ORF">HMPREF9098_0227</name>
</gene>
<dbReference type="GO" id="GO:0016020">
    <property type="term" value="C:membrane"/>
    <property type="evidence" value="ECO:0007669"/>
    <property type="project" value="InterPro"/>
</dbReference>
<organism evidence="3 4">
    <name type="scientific">Kingella denitrificans ATCC 33394</name>
    <dbReference type="NCBI Taxonomy" id="888741"/>
    <lineage>
        <taxon>Bacteria</taxon>
        <taxon>Pseudomonadati</taxon>
        <taxon>Pseudomonadota</taxon>
        <taxon>Betaproteobacteria</taxon>
        <taxon>Neisseriales</taxon>
        <taxon>Neisseriaceae</taxon>
        <taxon>Kingella</taxon>
    </lineage>
</organism>
<feature type="transmembrane region" description="Helical" evidence="2">
    <location>
        <begin position="23"/>
        <end position="45"/>
    </location>
</feature>
<dbReference type="PANTHER" id="PTHR35335">
    <property type="entry name" value="UPF0716 PROTEIN FXSA"/>
    <property type="match status" value="1"/>
</dbReference>
<dbReference type="InterPro" id="IPR007313">
    <property type="entry name" value="FxsA"/>
</dbReference>
<dbReference type="EMBL" id="AEWV01000006">
    <property type="protein sequence ID" value="EGC18078.1"/>
    <property type="molecule type" value="Genomic_DNA"/>
</dbReference>
<comment type="caution">
    <text evidence="3">The sequence shown here is derived from an EMBL/GenBank/DDBJ whole genome shotgun (WGS) entry which is preliminary data.</text>
</comment>
<dbReference type="Proteomes" id="UP000004088">
    <property type="component" value="Unassembled WGS sequence"/>
</dbReference>
<evidence type="ECO:0000313" key="3">
    <source>
        <dbReference type="EMBL" id="EGC18078.1"/>
    </source>
</evidence>
<dbReference type="STRING" id="888741.HMPREF9098_0227"/>
<name>F0EWJ1_9NEIS</name>
<feature type="region of interest" description="Disordered" evidence="1">
    <location>
        <begin position="160"/>
        <end position="180"/>
    </location>
</feature>
<proteinExistence type="predicted"/>
<protein>
    <submittedName>
        <fullName evidence="3">FxsA cytoplasmic membrane protein</fullName>
    </submittedName>
</protein>
<feature type="transmembrane region" description="Helical" evidence="2">
    <location>
        <begin position="101"/>
        <end position="124"/>
    </location>
</feature>
<evidence type="ECO:0000313" key="4">
    <source>
        <dbReference type="Proteomes" id="UP000004088"/>
    </source>
</evidence>
<feature type="transmembrane region" description="Helical" evidence="2">
    <location>
        <begin position="52"/>
        <end position="69"/>
    </location>
</feature>
<reference evidence="3 4" key="1">
    <citation type="submission" date="2011-01" db="EMBL/GenBank/DDBJ databases">
        <authorList>
            <person name="Muzny D."/>
            <person name="Qin X."/>
            <person name="Deng J."/>
            <person name="Jiang H."/>
            <person name="Liu Y."/>
            <person name="Qu J."/>
            <person name="Song X.-Z."/>
            <person name="Zhang L."/>
            <person name="Thornton R."/>
            <person name="Coyle M."/>
            <person name="Francisco L."/>
            <person name="Jackson L."/>
            <person name="Javaid M."/>
            <person name="Korchina V."/>
            <person name="Kovar C."/>
            <person name="Mata R."/>
            <person name="Mathew T."/>
            <person name="Ngo R."/>
            <person name="Nguyen L."/>
            <person name="Nguyen N."/>
            <person name="Okwuonu G."/>
            <person name="Ongeri F."/>
            <person name="Pham C."/>
            <person name="Simmons D."/>
            <person name="Wilczek-Boney K."/>
            <person name="Hale W."/>
            <person name="Jakkamsetti A."/>
            <person name="Pham P."/>
            <person name="Ruth R."/>
            <person name="San Lucas F."/>
            <person name="Warren J."/>
            <person name="Zhang J."/>
            <person name="Zhao Z."/>
            <person name="Zhou C."/>
            <person name="Zhu D."/>
            <person name="Lee S."/>
            <person name="Bess C."/>
            <person name="Blankenburg K."/>
            <person name="Forbes L."/>
            <person name="Fu Q."/>
            <person name="Gubbala S."/>
            <person name="Hirani K."/>
            <person name="Jayaseelan J.C."/>
            <person name="Lara F."/>
            <person name="Munidasa M."/>
            <person name="Palculict T."/>
            <person name="Patil S."/>
            <person name="Pu L.-L."/>
            <person name="Saada N."/>
            <person name="Tang L."/>
            <person name="Weissenberger G."/>
            <person name="Zhu Y."/>
            <person name="Hemphill L."/>
            <person name="Shang Y."/>
            <person name="Youmans B."/>
            <person name="Ayvaz T."/>
            <person name="Ross M."/>
            <person name="Santibanez J."/>
            <person name="Aqrawi P."/>
            <person name="Gross S."/>
            <person name="Joshi V."/>
            <person name="Fowler G."/>
            <person name="Nazareth L."/>
            <person name="Reid J."/>
            <person name="Worley K."/>
            <person name="Petrosino J."/>
            <person name="Highlander S."/>
            <person name="Gibbs R."/>
        </authorList>
    </citation>
    <scope>NUCLEOTIDE SEQUENCE [LARGE SCALE GENOMIC DNA]</scope>
    <source>
        <strain evidence="3 4">ATCC 33394</strain>
    </source>
</reference>
<dbReference type="NCBIfam" id="NF008528">
    <property type="entry name" value="PRK11463.1-2"/>
    <property type="match status" value="1"/>
</dbReference>
<keyword evidence="2" id="KW-1133">Transmembrane helix</keyword>
<dbReference type="Pfam" id="PF04186">
    <property type="entry name" value="FxsA"/>
    <property type="match status" value="1"/>
</dbReference>
<dbReference type="AlphaFoldDB" id="F0EWJ1"/>